<proteinExistence type="predicted"/>
<evidence type="ECO:0000256" key="1">
    <source>
        <dbReference type="SAM" id="MobiDB-lite"/>
    </source>
</evidence>
<dbReference type="Proteomes" id="UP000635477">
    <property type="component" value="Unassembled WGS sequence"/>
</dbReference>
<accession>A0A8H4UTP0</accession>
<evidence type="ECO:0000313" key="3">
    <source>
        <dbReference type="Proteomes" id="UP000635477"/>
    </source>
</evidence>
<feature type="compositionally biased region" description="Polar residues" evidence="1">
    <location>
        <begin position="563"/>
        <end position="572"/>
    </location>
</feature>
<sequence>MQKSASFPSALGSRKWIADILSKGRDDQNTSSQPPKGDGTSHEIKFSDILKKTKAKLLGGLTPNMKKKSWSKLTVDAPVFTHKNRTIERNKEKKSTWSALFDTKTGKKLHKRAKSEPTHHVAHFLEAIDEMPEMPLVQFGMMTELADGGKNNKTVDEIFEQSDALKRYARSIEHENDDDNESVSDAGTVIITRPEKLYDVIEEDEEEEEEEVDDDEAREEHENAATEDAERLQVKETVTNTPIEEAKEPSPPQLGGEKTDTQDGTGPASNEENTTSLVTKETKMATSPIETTSTTLVETAVKKGIWGLNQSGLIRASVKRPGSKYILPNCSMSQGDRHWQITDSVLKAYTAMRGPYRISGRDLFVWIDRCRKTFAKPEGYGNGVGSCDTIIARLEPLSLDPPPVTDKASDKEFFLVPRPPYEHIKAHEGIDRSEYEESFIQSQLAYASGPSGQPKMDDDQESMDEEDNLVSYKKTRPDVKEKHLESQKDEFYISDNEGTPSDGRISPCMFRLWAEGCERNGSANIDPEGITEQYRLHLEALKRNKERLRQRPAEQDVPDLDSETASHTSSLSYDLGPDPDYVPPRRIIQWQRELLDRMNSTIGAQDEFQQTGEVCFADEGGSTVTDCSMPFTEDEIKAALEAEDARPVAGVNARDAQALIRRHYSILHRCADAEEKTHMGIASARERIDARAAQLERVTASVTAILQKRILNSERRRRAIYRQISQHLRETQERVKIRHEETFQTALQLADLLKREKALVDLLTEEAERIGLRGMFPNDIERAVERMMNGEPLEDVQAPEDPEDLDDIFF</sequence>
<feature type="compositionally biased region" description="Basic and acidic residues" evidence="1">
    <location>
        <begin position="218"/>
        <end position="234"/>
    </location>
</feature>
<feature type="region of interest" description="Disordered" evidence="1">
    <location>
        <begin position="173"/>
        <end position="275"/>
    </location>
</feature>
<protein>
    <submittedName>
        <fullName evidence="2">Uncharacterized protein</fullName>
    </submittedName>
</protein>
<dbReference type="EMBL" id="JABEYC010000079">
    <property type="protein sequence ID" value="KAF4983132.1"/>
    <property type="molecule type" value="Genomic_DNA"/>
</dbReference>
<name>A0A8H4UTP0_9HYPO</name>
<feature type="compositionally biased region" description="Acidic residues" evidence="1">
    <location>
        <begin position="200"/>
        <end position="217"/>
    </location>
</feature>
<feature type="compositionally biased region" description="Polar residues" evidence="1">
    <location>
        <begin position="262"/>
        <end position="275"/>
    </location>
</feature>
<dbReference type="OrthoDB" id="4587086at2759"/>
<keyword evidence="3" id="KW-1185">Reference proteome</keyword>
<reference evidence="2" key="1">
    <citation type="journal article" date="2020" name="BMC Genomics">
        <title>Correction to: Identification and distribution of gene clusters required for synthesis of sphingolipid metabolism inhibitors in diverse species of the filamentous fungus Fusarium.</title>
        <authorList>
            <person name="Kim H.S."/>
            <person name="Lohmar J.M."/>
            <person name="Busman M."/>
            <person name="Brown D.W."/>
            <person name="Naumann T.A."/>
            <person name="Divon H.H."/>
            <person name="Lysoe E."/>
            <person name="Uhlig S."/>
            <person name="Proctor R.H."/>
        </authorList>
    </citation>
    <scope>NUCLEOTIDE SEQUENCE</scope>
    <source>
        <strain evidence="2">NRRL 22465</strain>
    </source>
</reference>
<evidence type="ECO:0000313" key="2">
    <source>
        <dbReference type="EMBL" id="KAF4983132.1"/>
    </source>
</evidence>
<gene>
    <name evidence="2" type="ORF">FZEAL_1399</name>
</gene>
<dbReference type="AlphaFoldDB" id="A0A8H4UTP0"/>
<reference evidence="2" key="2">
    <citation type="submission" date="2020-05" db="EMBL/GenBank/DDBJ databases">
        <authorList>
            <person name="Kim H.-S."/>
            <person name="Proctor R.H."/>
            <person name="Brown D.W."/>
        </authorList>
    </citation>
    <scope>NUCLEOTIDE SEQUENCE</scope>
    <source>
        <strain evidence="2">NRRL 22465</strain>
    </source>
</reference>
<organism evidence="2 3">
    <name type="scientific">Fusarium zealandicum</name>
    <dbReference type="NCBI Taxonomy" id="1053134"/>
    <lineage>
        <taxon>Eukaryota</taxon>
        <taxon>Fungi</taxon>
        <taxon>Dikarya</taxon>
        <taxon>Ascomycota</taxon>
        <taxon>Pezizomycotina</taxon>
        <taxon>Sordariomycetes</taxon>
        <taxon>Hypocreomycetidae</taxon>
        <taxon>Hypocreales</taxon>
        <taxon>Nectriaceae</taxon>
        <taxon>Fusarium</taxon>
        <taxon>Fusarium staphyleae species complex</taxon>
    </lineage>
</organism>
<comment type="caution">
    <text evidence="2">The sequence shown here is derived from an EMBL/GenBank/DDBJ whole genome shotgun (WGS) entry which is preliminary data.</text>
</comment>
<feature type="region of interest" description="Disordered" evidence="1">
    <location>
        <begin position="546"/>
        <end position="578"/>
    </location>
</feature>
<feature type="region of interest" description="Disordered" evidence="1">
    <location>
        <begin position="21"/>
        <end position="45"/>
    </location>
</feature>